<accession>A0AAV8P7C9</accession>
<keyword evidence="3 4" id="KW-0472">Membrane</keyword>
<proteinExistence type="predicted"/>
<evidence type="ECO:0000256" key="1">
    <source>
        <dbReference type="ARBA" id="ARBA00022692"/>
    </source>
</evidence>
<protein>
    <recommendedName>
        <fullName evidence="7">WAT1-related protein</fullName>
    </recommendedName>
</protein>
<dbReference type="Proteomes" id="UP001222027">
    <property type="component" value="Unassembled WGS sequence"/>
</dbReference>
<comment type="caution">
    <text evidence="5">The sequence shown here is derived from an EMBL/GenBank/DDBJ whole genome shotgun (WGS) entry which is preliminary data.</text>
</comment>
<evidence type="ECO:0000256" key="2">
    <source>
        <dbReference type="ARBA" id="ARBA00022989"/>
    </source>
</evidence>
<keyword evidence="1 4" id="KW-0812">Transmembrane</keyword>
<dbReference type="PANTHER" id="PTHR31218">
    <property type="entry name" value="WAT1-RELATED PROTEIN"/>
    <property type="match status" value="1"/>
</dbReference>
<keyword evidence="6" id="KW-1185">Reference proteome</keyword>
<gene>
    <name evidence="5" type="ORF">OPV22_024413</name>
</gene>
<dbReference type="GO" id="GO:0016020">
    <property type="term" value="C:membrane"/>
    <property type="evidence" value="ECO:0007669"/>
    <property type="project" value="InterPro"/>
</dbReference>
<evidence type="ECO:0008006" key="7">
    <source>
        <dbReference type="Google" id="ProtNLM"/>
    </source>
</evidence>
<evidence type="ECO:0000313" key="5">
    <source>
        <dbReference type="EMBL" id="KAJ8470070.1"/>
    </source>
</evidence>
<evidence type="ECO:0000256" key="4">
    <source>
        <dbReference type="SAM" id="Phobius"/>
    </source>
</evidence>
<organism evidence="5 6">
    <name type="scientific">Ensete ventricosum</name>
    <name type="common">Abyssinian banana</name>
    <name type="synonym">Musa ensete</name>
    <dbReference type="NCBI Taxonomy" id="4639"/>
    <lineage>
        <taxon>Eukaryota</taxon>
        <taxon>Viridiplantae</taxon>
        <taxon>Streptophyta</taxon>
        <taxon>Embryophyta</taxon>
        <taxon>Tracheophyta</taxon>
        <taxon>Spermatophyta</taxon>
        <taxon>Magnoliopsida</taxon>
        <taxon>Liliopsida</taxon>
        <taxon>Zingiberales</taxon>
        <taxon>Musaceae</taxon>
        <taxon>Ensete</taxon>
    </lineage>
</organism>
<name>A0AAV8P7C9_ENSVE</name>
<evidence type="ECO:0000256" key="3">
    <source>
        <dbReference type="ARBA" id="ARBA00023136"/>
    </source>
</evidence>
<feature type="transmembrane region" description="Helical" evidence="4">
    <location>
        <begin position="76"/>
        <end position="98"/>
    </location>
</feature>
<sequence length="174" mass="18581">MGIQNADAIVGCSSAAAIQRDEGGGDRLLKLNACVVAEYPSQLTLSGLVNLAGGLQCAVISLIFEKPAALRLRWDLQLLAIAYSGIFCGGLGVFAMMWCVKETGPVYVTAFSPMSTVMVAIREGAIAASCATHLEQPDRHGLGHRRSLLVSVGQKLKKWRVFCCNSRRGRVGQT</sequence>
<dbReference type="AlphaFoldDB" id="A0AAV8P7C9"/>
<dbReference type="EMBL" id="JAQQAF010000007">
    <property type="protein sequence ID" value="KAJ8470070.1"/>
    <property type="molecule type" value="Genomic_DNA"/>
</dbReference>
<keyword evidence="2 4" id="KW-1133">Transmembrane helix</keyword>
<dbReference type="InterPro" id="IPR030184">
    <property type="entry name" value="WAT1-related"/>
</dbReference>
<dbReference type="GO" id="GO:0022857">
    <property type="term" value="F:transmembrane transporter activity"/>
    <property type="evidence" value="ECO:0007669"/>
    <property type="project" value="InterPro"/>
</dbReference>
<reference evidence="5 6" key="1">
    <citation type="submission" date="2022-12" db="EMBL/GenBank/DDBJ databases">
        <title>Chromosome-scale assembly of the Ensete ventricosum genome.</title>
        <authorList>
            <person name="Dussert Y."/>
            <person name="Stocks J."/>
            <person name="Wendawek A."/>
            <person name="Woldeyes F."/>
            <person name="Nichols R.A."/>
            <person name="Borrell J.S."/>
        </authorList>
    </citation>
    <scope>NUCLEOTIDE SEQUENCE [LARGE SCALE GENOMIC DNA]</scope>
    <source>
        <strain evidence="6">cv. Maze</strain>
        <tissue evidence="5">Seeds</tissue>
    </source>
</reference>
<feature type="transmembrane region" description="Helical" evidence="4">
    <location>
        <begin position="45"/>
        <end position="64"/>
    </location>
</feature>
<evidence type="ECO:0000313" key="6">
    <source>
        <dbReference type="Proteomes" id="UP001222027"/>
    </source>
</evidence>